<dbReference type="EMBL" id="JAIFTL010000022">
    <property type="protein sequence ID" value="KAG9326309.1"/>
    <property type="molecule type" value="Genomic_DNA"/>
</dbReference>
<evidence type="ECO:0000256" key="1">
    <source>
        <dbReference type="SAM" id="MobiDB-lite"/>
    </source>
</evidence>
<feature type="compositionally biased region" description="Basic residues" evidence="1">
    <location>
        <begin position="68"/>
        <end position="82"/>
    </location>
</feature>
<organism evidence="2 3">
    <name type="scientific">Mortierella alpina</name>
    <name type="common">Oleaginous fungus</name>
    <name type="synonym">Mortierella renispora</name>
    <dbReference type="NCBI Taxonomy" id="64518"/>
    <lineage>
        <taxon>Eukaryota</taxon>
        <taxon>Fungi</taxon>
        <taxon>Fungi incertae sedis</taxon>
        <taxon>Mucoromycota</taxon>
        <taxon>Mortierellomycotina</taxon>
        <taxon>Mortierellomycetes</taxon>
        <taxon>Mortierellales</taxon>
        <taxon>Mortierellaceae</taxon>
        <taxon>Mortierella</taxon>
    </lineage>
</organism>
<proteinExistence type="predicted"/>
<gene>
    <name evidence="2" type="ORF">KVV02_004046</name>
</gene>
<comment type="caution">
    <text evidence="2">The sequence shown here is derived from an EMBL/GenBank/DDBJ whole genome shotgun (WGS) entry which is preliminary data.</text>
</comment>
<feature type="compositionally biased region" description="Basic residues" evidence="1">
    <location>
        <begin position="121"/>
        <end position="130"/>
    </location>
</feature>
<feature type="region of interest" description="Disordered" evidence="1">
    <location>
        <begin position="110"/>
        <end position="137"/>
    </location>
</feature>
<accession>A0A9P8ABU0</accession>
<evidence type="ECO:0000313" key="2">
    <source>
        <dbReference type="EMBL" id="KAG9326309.1"/>
    </source>
</evidence>
<dbReference type="Proteomes" id="UP000717515">
    <property type="component" value="Unassembled WGS sequence"/>
</dbReference>
<feature type="compositionally biased region" description="Low complexity" evidence="1">
    <location>
        <begin position="110"/>
        <end position="120"/>
    </location>
</feature>
<protein>
    <submittedName>
        <fullName evidence="2">Uncharacterized protein</fullName>
    </submittedName>
</protein>
<evidence type="ECO:0000313" key="3">
    <source>
        <dbReference type="Proteomes" id="UP000717515"/>
    </source>
</evidence>
<feature type="compositionally biased region" description="Basic and acidic residues" evidence="1">
    <location>
        <begin position="58"/>
        <end position="67"/>
    </location>
</feature>
<feature type="region of interest" description="Disordered" evidence="1">
    <location>
        <begin position="54"/>
        <end position="90"/>
    </location>
</feature>
<name>A0A9P8ABU0_MORAP</name>
<dbReference type="AlphaFoldDB" id="A0A9P8ABU0"/>
<sequence>MDKNDQGATFANSLRAFVDLTQDPLEQQTSGDQSPYVLLREEYKRLVGQYAKNQNEMLEMKRSSKPPERRHKSSQTFNRHRPVGPPRQPQHVKMYKWKPHVPKTANNAAKVANESSSSSSKVKKARKARAKTASAKELKRNMSDKTKVLCMMDRQHPISTLNIGTARANIRGAVGNGPDLENAILQGLQEVCGYAAKAKRSCQILVGVFIEKVTGQDGVSEADRALLDFICPRHAEAGEEGPEGCAGADDDDNQALDQVEFLRVLLQHLYSGKCNCSTKFGRAVKSFIERAHALGICPAWNSASASSTHNLSYPAGPLLKPIAKELAREYKRHWIAGTDLLSEKLQEMKNEGHLQDYPKICADRSSIENFARLNRLQKNPWRIAPLTSSAQPFFEFTELQLLHFFWKWPMLQREIRVLLGPRNYTPALHDAKRSLSMQPPGTLSTRFLTPVGRGRTRKGPRNYREATRTMGIDELQAHLEVLRHNDFNVTHYMDCFNSNSSPKPYPYVLRGFVRTDGFRLQVLAYKLKELQAARYKRLPDERLPPRINSTVAVVDYYLSEMRNVIKTPQDVARLFDGCPPDKIKSEKEKVPEVISQSITDIESAMPPLRGHQGSMEKYAAELEQVQTVLDGFYRDDQRFKKHEWDHSKAKEGEYAIITDRLLKMVGGAIGEKRKPDNPVIIAIGLGDFTSTSGFTSLHGSFRDFFVQKVRSLGYVDVGINEFYSSKKCPCCPKFVG</sequence>
<reference evidence="2" key="1">
    <citation type="submission" date="2021-07" db="EMBL/GenBank/DDBJ databases">
        <title>Draft genome of Mortierella alpina, strain LL118, isolated from an aspen leaf litter sample.</title>
        <authorList>
            <person name="Yang S."/>
            <person name="Vinatzer B.A."/>
        </authorList>
    </citation>
    <scope>NUCLEOTIDE SEQUENCE</scope>
    <source>
        <strain evidence="2">LL118</strain>
    </source>
</reference>